<dbReference type="AlphaFoldDB" id="A0A7W9BPN8"/>
<dbReference type="OrthoDB" id="948134at2"/>
<dbReference type="Pfam" id="PF09335">
    <property type="entry name" value="VTT_dom"/>
    <property type="match status" value="1"/>
</dbReference>
<comment type="caution">
    <text evidence="3">The sequence shown here is derived from an EMBL/GenBank/DDBJ whole genome shotgun (WGS) entry which is preliminary data.</text>
</comment>
<dbReference type="GO" id="GO:0005886">
    <property type="term" value="C:plasma membrane"/>
    <property type="evidence" value="ECO:0007669"/>
    <property type="project" value="TreeGrafter"/>
</dbReference>
<organism evidence="3 4">
    <name type="scientific">Sphingomonas prati</name>
    <dbReference type="NCBI Taxonomy" id="1843237"/>
    <lineage>
        <taxon>Bacteria</taxon>
        <taxon>Pseudomonadati</taxon>
        <taxon>Pseudomonadota</taxon>
        <taxon>Alphaproteobacteria</taxon>
        <taxon>Sphingomonadales</taxon>
        <taxon>Sphingomonadaceae</taxon>
        <taxon>Sphingomonas</taxon>
    </lineage>
</organism>
<gene>
    <name evidence="3" type="ORF">FHS99_000191</name>
</gene>
<dbReference type="PANTHER" id="PTHR42709">
    <property type="entry name" value="ALKALINE PHOSPHATASE LIKE PROTEIN"/>
    <property type="match status" value="1"/>
</dbReference>
<evidence type="ECO:0000256" key="1">
    <source>
        <dbReference type="SAM" id="Phobius"/>
    </source>
</evidence>
<accession>A0A7W9BPN8</accession>
<keyword evidence="4" id="KW-1185">Reference proteome</keyword>
<evidence type="ECO:0000313" key="3">
    <source>
        <dbReference type="EMBL" id="MBB5727735.1"/>
    </source>
</evidence>
<proteinExistence type="predicted"/>
<dbReference type="InterPro" id="IPR051311">
    <property type="entry name" value="DedA_domain"/>
</dbReference>
<feature type="transmembrane region" description="Helical" evidence="1">
    <location>
        <begin position="39"/>
        <end position="63"/>
    </location>
</feature>
<keyword evidence="1" id="KW-0812">Transmembrane</keyword>
<dbReference type="EMBL" id="JACIJR010000001">
    <property type="protein sequence ID" value="MBB5727735.1"/>
    <property type="molecule type" value="Genomic_DNA"/>
</dbReference>
<dbReference type="InterPro" id="IPR032816">
    <property type="entry name" value="VTT_dom"/>
</dbReference>
<reference evidence="3 4" key="1">
    <citation type="submission" date="2020-08" db="EMBL/GenBank/DDBJ databases">
        <title>Genomic Encyclopedia of Type Strains, Phase IV (KMG-IV): sequencing the most valuable type-strain genomes for metagenomic binning, comparative biology and taxonomic classification.</title>
        <authorList>
            <person name="Goeker M."/>
        </authorList>
    </citation>
    <scope>NUCLEOTIDE SEQUENCE [LARGE SCALE GENOMIC DNA]</scope>
    <source>
        <strain evidence="3 4">DSM 103336</strain>
    </source>
</reference>
<evidence type="ECO:0000259" key="2">
    <source>
        <dbReference type="Pfam" id="PF09335"/>
    </source>
</evidence>
<keyword evidence="1" id="KW-1133">Transmembrane helix</keyword>
<feature type="domain" description="VTT" evidence="2">
    <location>
        <begin position="23"/>
        <end position="143"/>
    </location>
</feature>
<feature type="transmembrane region" description="Helical" evidence="1">
    <location>
        <begin position="123"/>
        <end position="145"/>
    </location>
</feature>
<dbReference type="PANTHER" id="PTHR42709:SF2">
    <property type="entry name" value="INNER MEMBRANE PROTEIN YOHD"/>
    <property type="match status" value="1"/>
</dbReference>
<dbReference type="RefSeq" id="WP_157175247.1">
    <property type="nucleotide sequence ID" value="NZ_BMJP01000001.1"/>
</dbReference>
<feature type="transmembrane region" description="Helical" evidence="1">
    <location>
        <begin position="165"/>
        <end position="184"/>
    </location>
</feature>
<dbReference type="Proteomes" id="UP000546701">
    <property type="component" value="Unassembled WGS sequence"/>
</dbReference>
<protein>
    <submittedName>
        <fullName evidence="3">Membrane protein DedA with SNARE-associated domain</fullName>
    </submittedName>
</protein>
<sequence length="197" mass="21009">MSIESLVAQYGLVALFIGAGLEGETVVLTGGVLAHRELVPLWGAALVAAGGSFTSDQIFFALGRRYRDHPRVRRVMGKPAFARALRALERHPVGFILAFRFLYGLRTVSPVAIGTSQVPAARFVLLNAVAALLWAVIFTGLGYGFGEGIEELAGRFRPHLPTLPVVLALAGGIALVIAVARLLWVRQVARAPEGDAD</sequence>
<name>A0A7W9BPN8_9SPHN</name>
<evidence type="ECO:0000313" key="4">
    <source>
        <dbReference type="Proteomes" id="UP000546701"/>
    </source>
</evidence>
<keyword evidence="1" id="KW-0472">Membrane</keyword>